<evidence type="ECO:0000313" key="3">
    <source>
        <dbReference type="Proteomes" id="UP000822688"/>
    </source>
</evidence>
<feature type="chain" id="PRO_5035760908" evidence="1">
    <location>
        <begin position="32"/>
        <end position="49"/>
    </location>
</feature>
<organism evidence="2 3">
    <name type="scientific">Ceratodon purpureus</name>
    <name type="common">Fire moss</name>
    <name type="synonym">Dicranum purpureum</name>
    <dbReference type="NCBI Taxonomy" id="3225"/>
    <lineage>
        <taxon>Eukaryota</taxon>
        <taxon>Viridiplantae</taxon>
        <taxon>Streptophyta</taxon>
        <taxon>Embryophyta</taxon>
        <taxon>Bryophyta</taxon>
        <taxon>Bryophytina</taxon>
        <taxon>Bryopsida</taxon>
        <taxon>Dicranidae</taxon>
        <taxon>Pseudoditrichales</taxon>
        <taxon>Ditrichaceae</taxon>
        <taxon>Ceratodon</taxon>
    </lineage>
</organism>
<keyword evidence="3" id="KW-1185">Reference proteome</keyword>
<accession>A0A8T0GYY3</accession>
<protein>
    <submittedName>
        <fullName evidence="2">Uncharacterized protein</fullName>
    </submittedName>
</protein>
<reference evidence="2" key="1">
    <citation type="submission" date="2020-06" db="EMBL/GenBank/DDBJ databases">
        <title>WGS assembly of Ceratodon purpureus strain R40.</title>
        <authorList>
            <person name="Carey S.B."/>
            <person name="Jenkins J."/>
            <person name="Shu S."/>
            <person name="Lovell J.T."/>
            <person name="Sreedasyam A."/>
            <person name="Maumus F."/>
            <person name="Tiley G.P."/>
            <person name="Fernandez-Pozo N."/>
            <person name="Barry K."/>
            <person name="Chen C."/>
            <person name="Wang M."/>
            <person name="Lipzen A."/>
            <person name="Daum C."/>
            <person name="Saski C.A."/>
            <person name="Payton A.C."/>
            <person name="Mcbreen J.C."/>
            <person name="Conrad R.E."/>
            <person name="Kollar L.M."/>
            <person name="Olsson S."/>
            <person name="Huttunen S."/>
            <person name="Landis J.B."/>
            <person name="Wickett N.J."/>
            <person name="Johnson M.G."/>
            <person name="Rensing S.A."/>
            <person name="Grimwood J."/>
            <person name="Schmutz J."/>
            <person name="Mcdaniel S.F."/>
        </authorList>
    </citation>
    <scope>NUCLEOTIDE SEQUENCE</scope>
    <source>
        <strain evidence="2">R40</strain>
    </source>
</reference>
<keyword evidence="1" id="KW-0732">Signal</keyword>
<proteinExistence type="predicted"/>
<evidence type="ECO:0000313" key="2">
    <source>
        <dbReference type="EMBL" id="KAG0565021.1"/>
    </source>
</evidence>
<name>A0A8T0GYY3_CERPU</name>
<dbReference type="Proteomes" id="UP000822688">
    <property type="component" value="Chromosome 8"/>
</dbReference>
<dbReference type="EMBL" id="CM026429">
    <property type="protein sequence ID" value="KAG0565021.1"/>
    <property type="molecule type" value="Genomic_DNA"/>
</dbReference>
<gene>
    <name evidence="2" type="ORF">KC19_8G156700</name>
</gene>
<dbReference type="AlphaFoldDB" id="A0A8T0GYY3"/>
<feature type="signal peptide" evidence="1">
    <location>
        <begin position="1"/>
        <end position="31"/>
    </location>
</feature>
<evidence type="ECO:0000256" key="1">
    <source>
        <dbReference type="SAM" id="SignalP"/>
    </source>
</evidence>
<comment type="caution">
    <text evidence="2">The sequence shown here is derived from an EMBL/GenBank/DDBJ whole genome shotgun (WGS) entry which is preliminary data.</text>
</comment>
<sequence>MFEQCLDLSLVFNIVVCGLCCKCCGLRIADAKDIPKGVRLLVVFISLVL</sequence>